<keyword evidence="2" id="KW-1185">Reference proteome</keyword>
<name>A0AAV4C7S6_9GAST</name>
<dbReference type="Proteomes" id="UP000735302">
    <property type="component" value="Unassembled WGS sequence"/>
</dbReference>
<evidence type="ECO:0000313" key="2">
    <source>
        <dbReference type="Proteomes" id="UP000735302"/>
    </source>
</evidence>
<reference evidence="1 2" key="1">
    <citation type="journal article" date="2021" name="Elife">
        <title>Chloroplast acquisition without the gene transfer in kleptoplastic sea slugs, Plakobranchus ocellatus.</title>
        <authorList>
            <person name="Maeda T."/>
            <person name="Takahashi S."/>
            <person name="Yoshida T."/>
            <person name="Shimamura S."/>
            <person name="Takaki Y."/>
            <person name="Nagai Y."/>
            <person name="Toyoda A."/>
            <person name="Suzuki Y."/>
            <person name="Arimoto A."/>
            <person name="Ishii H."/>
            <person name="Satoh N."/>
            <person name="Nishiyama T."/>
            <person name="Hasebe M."/>
            <person name="Maruyama T."/>
            <person name="Minagawa J."/>
            <person name="Obokata J."/>
            <person name="Shigenobu S."/>
        </authorList>
    </citation>
    <scope>NUCLEOTIDE SEQUENCE [LARGE SCALE GENOMIC DNA]</scope>
</reference>
<evidence type="ECO:0000313" key="1">
    <source>
        <dbReference type="EMBL" id="GFO28765.1"/>
    </source>
</evidence>
<proteinExistence type="predicted"/>
<accession>A0AAV4C7S6</accession>
<dbReference type="AlphaFoldDB" id="A0AAV4C7S6"/>
<protein>
    <submittedName>
        <fullName evidence="1">Uncharacterized protein</fullName>
    </submittedName>
</protein>
<sequence>MGWGVEESPQIEDIVSSDSMARGAKRLNDSPGASCLFGFSAQNQLQLPVDLKRCLLATFADPLELITINFLNGDQPGKGDMLIKEGRSSAFLFAGKRGSPTSCLRARLLCHIG</sequence>
<gene>
    <name evidence="1" type="ORF">PoB_005527000</name>
</gene>
<dbReference type="EMBL" id="BLXT01006082">
    <property type="protein sequence ID" value="GFO28765.1"/>
    <property type="molecule type" value="Genomic_DNA"/>
</dbReference>
<comment type="caution">
    <text evidence="1">The sequence shown here is derived from an EMBL/GenBank/DDBJ whole genome shotgun (WGS) entry which is preliminary data.</text>
</comment>
<organism evidence="1 2">
    <name type="scientific">Plakobranchus ocellatus</name>
    <dbReference type="NCBI Taxonomy" id="259542"/>
    <lineage>
        <taxon>Eukaryota</taxon>
        <taxon>Metazoa</taxon>
        <taxon>Spiralia</taxon>
        <taxon>Lophotrochozoa</taxon>
        <taxon>Mollusca</taxon>
        <taxon>Gastropoda</taxon>
        <taxon>Heterobranchia</taxon>
        <taxon>Euthyneura</taxon>
        <taxon>Panpulmonata</taxon>
        <taxon>Sacoglossa</taxon>
        <taxon>Placobranchoidea</taxon>
        <taxon>Plakobranchidae</taxon>
        <taxon>Plakobranchus</taxon>
    </lineage>
</organism>